<dbReference type="SUPFAM" id="SSF51735">
    <property type="entry name" value="NAD(P)-binding Rossmann-fold domains"/>
    <property type="match status" value="1"/>
</dbReference>
<evidence type="ECO:0000256" key="1">
    <source>
        <dbReference type="ARBA" id="ARBA00010928"/>
    </source>
</evidence>
<comment type="caution">
    <text evidence="5">The sequence shown here is derived from an EMBL/GenBank/DDBJ whole genome shotgun (WGS) entry which is preliminary data.</text>
</comment>
<evidence type="ECO:0000259" key="3">
    <source>
        <dbReference type="Pfam" id="PF01408"/>
    </source>
</evidence>
<keyword evidence="2" id="KW-0560">Oxidoreductase</keyword>
<dbReference type="InterPro" id="IPR051317">
    <property type="entry name" value="Gfo/Idh/MocA_oxidoreduct"/>
</dbReference>
<dbReference type="AlphaFoldDB" id="A0AAD5TNB7"/>
<proteinExistence type="inferred from homology"/>
<dbReference type="InterPro" id="IPR036291">
    <property type="entry name" value="NAD(P)-bd_dom_sf"/>
</dbReference>
<dbReference type="InterPro" id="IPR004104">
    <property type="entry name" value="Gfo/Idh/MocA-like_OxRdtase_C"/>
</dbReference>
<dbReference type="Pfam" id="PF02894">
    <property type="entry name" value="GFO_IDH_MocA_C"/>
    <property type="match status" value="1"/>
</dbReference>
<dbReference type="Proteomes" id="UP001212152">
    <property type="component" value="Unassembled WGS sequence"/>
</dbReference>
<dbReference type="EMBL" id="JADGJQ010000012">
    <property type="protein sequence ID" value="KAJ3181451.1"/>
    <property type="molecule type" value="Genomic_DNA"/>
</dbReference>
<dbReference type="PANTHER" id="PTHR43708">
    <property type="entry name" value="CONSERVED EXPRESSED OXIDOREDUCTASE (EUROFUNG)"/>
    <property type="match status" value="1"/>
</dbReference>
<feature type="domain" description="Gfo/Idh/MocA-like oxidoreductase C-terminal" evidence="4">
    <location>
        <begin position="132"/>
        <end position="349"/>
    </location>
</feature>
<dbReference type="Gene3D" id="3.30.360.10">
    <property type="entry name" value="Dihydrodipicolinate Reductase, domain 2"/>
    <property type="match status" value="1"/>
</dbReference>
<dbReference type="SUPFAM" id="SSF55347">
    <property type="entry name" value="Glyceraldehyde-3-phosphate dehydrogenase-like, C-terminal domain"/>
    <property type="match status" value="1"/>
</dbReference>
<evidence type="ECO:0000256" key="2">
    <source>
        <dbReference type="ARBA" id="ARBA00023002"/>
    </source>
</evidence>
<accession>A0AAD5TNB7</accession>
<dbReference type="Pfam" id="PF01408">
    <property type="entry name" value="GFO_IDH_MocA"/>
    <property type="match status" value="1"/>
</dbReference>
<keyword evidence="6" id="KW-1185">Reference proteome</keyword>
<name>A0AAD5TNB7_9FUNG</name>
<dbReference type="Gene3D" id="3.40.50.720">
    <property type="entry name" value="NAD(P)-binding Rossmann-like Domain"/>
    <property type="match status" value="1"/>
</dbReference>
<reference evidence="5" key="1">
    <citation type="submission" date="2020-05" db="EMBL/GenBank/DDBJ databases">
        <title>Phylogenomic resolution of chytrid fungi.</title>
        <authorList>
            <person name="Stajich J.E."/>
            <person name="Amses K."/>
            <person name="Simmons R."/>
            <person name="Seto K."/>
            <person name="Myers J."/>
            <person name="Bonds A."/>
            <person name="Quandt C.A."/>
            <person name="Barry K."/>
            <person name="Liu P."/>
            <person name="Grigoriev I."/>
            <person name="Longcore J.E."/>
            <person name="James T.Y."/>
        </authorList>
    </citation>
    <scope>NUCLEOTIDE SEQUENCE</scope>
    <source>
        <strain evidence="5">JEL0379</strain>
    </source>
</reference>
<sequence>MAPMSVGIIGAGLSAQTFHAPFIVANPRFKLASFLRCRAGPVTNYESFPVETDEAKFFASGIELVIITSPPSVHFEQAKAALRAGKHVIVEKPFTVTSAEGEELVKIAETAGKVLAVYHNRRWDGDFLTVTKLIADGKLGRVVEFDSRFERYRNSVREGAWKEQDLPGSGILYDLGSHLVDQALTLFGRPDSVTGHVLNLRQLEAVTDDAFTIILTYSKPHPKLVTLKSTMLAKQPGPRFTVHFTHGTYVKTGVDVQEEQLRARKTPDSPGFGVEDEKLSGTIWAEESTGVASGKITTAPGNYAAFFENVADAVRGGGTAALSVQPAQIVDVIRVIEMARQSSIEGRSIGF</sequence>
<dbReference type="PANTHER" id="PTHR43708:SF5">
    <property type="entry name" value="CONSERVED EXPRESSED OXIDOREDUCTASE (EUROFUNG)-RELATED"/>
    <property type="match status" value="1"/>
</dbReference>
<comment type="similarity">
    <text evidence="1">Belongs to the Gfo/Idh/MocA family.</text>
</comment>
<evidence type="ECO:0000259" key="4">
    <source>
        <dbReference type="Pfam" id="PF02894"/>
    </source>
</evidence>
<evidence type="ECO:0008006" key="7">
    <source>
        <dbReference type="Google" id="ProtNLM"/>
    </source>
</evidence>
<dbReference type="InterPro" id="IPR000683">
    <property type="entry name" value="Gfo/Idh/MocA-like_OxRdtase_N"/>
</dbReference>
<protein>
    <recommendedName>
        <fullName evidence="7">Oxidoreductase</fullName>
    </recommendedName>
</protein>
<evidence type="ECO:0000313" key="5">
    <source>
        <dbReference type="EMBL" id="KAJ3181451.1"/>
    </source>
</evidence>
<gene>
    <name evidence="5" type="ORF">HDU87_001059</name>
</gene>
<evidence type="ECO:0000313" key="6">
    <source>
        <dbReference type="Proteomes" id="UP001212152"/>
    </source>
</evidence>
<organism evidence="5 6">
    <name type="scientific">Geranomyces variabilis</name>
    <dbReference type="NCBI Taxonomy" id="109894"/>
    <lineage>
        <taxon>Eukaryota</taxon>
        <taxon>Fungi</taxon>
        <taxon>Fungi incertae sedis</taxon>
        <taxon>Chytridiomycota</taxon>
        <taxon>Chytridiomycota incertae sedis</taxon>
        <taxon>Chytridiomycetes</taxon>
        <taxon>Spizellomycetales</taxon>
        <taxon>Powellomycetaceae</taxon>
        <taxon>Geranomyces</taxon>
    </lineage>
</organism>
<dbReference type="GO" id="GO:0016491">
    <property type="term" value="F:oxidoreductase activity"/>
    <property type="evidence" value="ECO:0007669"/>
    <property type="project" value="UniProtKB-KW"/>
</dbReference>
<feature type="domain" description="Gfo/Idh/MocA-like oxidoreductase N-terminal" evidence="3">
    <location>
        <begin position="5"/>
        <end position="119"/>
    </location>
</feature>
<dbReference type="GO" id="GO:0000166">
    <property type="term" value="F:nucleotide binding"/>
    <property type="evidence" value="ECO:0007669"/>
    <property type="project" value="InterPro"/>
</dbReference>